<keyword evidence="7 8" id="KW-0472">Membrane</keyword>
<evidence type="ECO:0000256" key="3">
    <source>
        <dbReference type="ARBA" id="ARBA00022676"/>
    </source>
</evidence>
<keyword evidence="3" id="KW-0328">Glycosyltransferase</keyword>
<gene>
    <name evidence="9" type="ORF">POM99_12075</name>
</gene>
<comment type="caution">
    <text evidence="9">The sequence shown here is derived from an EMBL/GenBank/DDBJ whole genome shotgun (WGS) entry which is preliminary data.</text>
</comment>
<feature type="transmembrane region" description="Helical" evidence="8">
    <location>
        <begin position="226"/>
        <end position="251"/>
    </location>
</feature>
<feature type="transmembrane region" description="Helical" evidence="8">
    <location>
        <begin position="279"/>
        <end position="296"/>
    </location>
</feature>
<feature type="transmembrane region" description="Helical" evidence="8">
    <location>
        <begin position="31"/>
        <end position="50"/>
    </location>
</feature>
<dbReference type="InterPro" id="IPR050297">
    <property type="entry name" value="LipidA_mod_glycosyltrf_83"/>
</dbReference>
<evidence type="ECO:0000256" key="1">
    <source>
        <dbReference type="ARBA" id="ARBA00004651"/>
    </source>
</evidence>
<name>A0ABT6CJ44_9SPHN</name>
<evidence type="ECO:0008006" key="11">
    <source>
        <dbReference type="Google" id="ProtNLM"/>
    </source>
</evidence>
<evidence type="ECO:0000256" key="7">
    <source>
        <dbReference type="ARBA" id="ARBA00023136"/>
    </source>
</evidence>
<sequence>MPGIASATLQAPRRALVEVWRGRHGGIAQGWLSLAAYLFLALSFRAFLIGNPVVHVDEEFYLYAAQRWQQGALPYVGVWDRKPIGLFALYRLFVMAPGGGLVAYQLAGIVFTALTALVVERMAKEIAPPRATWLAGAAYVLYMPVFNCALGQGPVFYNLPVALAALTVMEAWKRPNAPDLLARGVQAMALVGIAMQIKTCVVFEGMALGLMLLARGWADGWRGWRFAMACAVWAGIAILPMALALGAYAAAGHGEAFIQANFVSVFQRGPEGPVAGFRVFKETLALSPFILAILLAPRRMPMPRAHPVALRALRLWAAAAVLGFLVFGTWYDHYVAPTLAPLSVLAAPALARTKPGERWYGRLLLGFGAVAGLVVMVYQVHRHGNGQQVSHLASTVRSEIHGGCYFQFDGEPAFYQAVGACVPTRFAFPNHLTTYTEATAIGADPNVEVARIMLSRPDVVQVAEWKKIYLPNHVSRAVLMDFLLRDYEHYASVQVGERSYGLWRPKLRPQDTGAAIPTSAVQG</sequence>
<dbReference type="PANTHER" id="PTHR33908">
    <property type="entry name" value="MANNOSYLTRANSFERASE YKCB-RELATED"/>
    <property type="match status" value="1"/>
</dbReference>
<keyword evidence="2" id="KW-1003">Cell membrane</keyword>
<dbReference type="EMBL" id="JAROCY010000010">
    <property type="protein sequence ID" value="MDF8333943.1"/>
    <property type="molecule type" value="Genomic_DNA"/>
</dbReference>
<accession>A0ABT6CJ44</accession>
<keyword evidence="10" id="KW-1185">Reference proteome</keyword>
<evidence type="ECO:0000313" key="10">
    <source>
        <dbReference type="Proteomes" id="UP001222770"/>
    </source>
</evidence>
<evidence type="ECO:0000256" key="8">
    <source>
        <dbReference type="SAM" id="Phobius"/>
    </source>
</evidence>
<reference evidence="9 10" key="1">
    <citation type="submission" date="2023-03" db="EMBL/GenBank/DDBJ databases">
        <title>Novosphingobium cyanobacteriorum sp. nov., isolated from a eutrophic reservoir during the Microcystis bloom period.</title>
        <authorList>
            <person name="Kang M."/>
            <person name="Le V."/>
            <person name="Ko S.-R."/>
            <person name="Lee S.-A."/>
            <person name="Ahn C.-Y."/>
        </authorList>
    </citation>
    <scope>NUCLEOTIDE SEQUENCE [LARGE SCALE GENOMIC DNA]</scope>
    <source>
        <strain evidence="9 10">HBC54</strain>
    </source>
</reference>
<evidence type="ECO:0000256" key="2">
    <source>
        <dbReference type="ARBA" id="ARBA00022475"/>
    </source>
</evidence>
<evidence type="ECO:0000256" key="6">
    <source>
        <dbReference type="ARBA" id="ARBA00022989"/>
    </source>
</evidence>
<proteinExistence type="predicted"/>
<keyword evidence="4" id="KW-0808">Transferase</keyword>
<organism evidence="9 10">
    <name type="scientific">Novosphingobium cyanobacteriorum</name>
    <dbReference type="NCBI Taxonomy" id="3024215"/>
    <lineage>
        <taxon>Bacteria</taxon>
        <taxon>Pseudomonadati</taxon>
        <taxon>Pseudomonadota</taxon>
        <taxon>Alphaproteobacteria</taxon>
        <taxon>Sphingomonadales</taxon>
        <taxon>Sphingomonadaceae</taxon>
        <taxon>Novosphingobium</taxon>
    </lineage>
</organism>
<dbReference type="RefSeq" id="WP_277278120.1">
    <property type="nucleotide sequence ID" value="NZ_JAROCY010000010.1"/>
</dbReference>
<protein>
    <recommendedName>
        <fullName evidence="11">Glycosyltransferase RgtA/B/C/D-like domain-containing protein</fullName>
    </recommendedName>
</protein>
<feature type="transmembrane region" description="Helical" evidence="8">
    <location>
        <begin position="187"/>
        <end position="214"/>
    </location>
</feature>
<evidence type="ECO:0000256" key="5">
    <source>
        <dbReference type="ARBA" id="ARBA00022692"/>
    </source>
</evidence>
<feature type="transmembrane region" description="Helical" evidence="8">
    <location>
        <begin position="308"/>
        <end position="328"/>
    </location>
</feature>
<evidence type="ECO:0000256" key="4">
    <source>
        <dbReference type="ARBA" id="ARBA00022679"/>
    </source>
</evidence>
<keyword evidence="6 8" id="KW-1133">Transmembrane helix</keyword>
<dbReference type="Proteomes" id="UP001222770">
    <property type="component" value="Unassembled WGS sequence"/>
</dbReference>
<feature type="transmembrane region" description="Helical" evidence="8">
    <location>
        <begin position="131"/>
        <end position="152"/>
    </location>
</feature>
<evidence type="ECO:0000313" key="9">
    <source>
        <dbReference type="EMBL" id="MDF8333943.1"/>
    </source>
</evidence>
<feature type="transmembrane region" description="Helical" evidence="8">
    <location>
        <begin position="101"/>
        <end position="119"/>
    </location>
</feature>
<comment type="subcellular location">
    <subcellularLocation>
        <location evidence="1">Cell membrane</location>
        <topology evidence="1">Multi-pass membrane protein</topology>
    </subcellularLocation>
</comment>
<feature type="transmembrane region" description="Helical" evidence="8">
    <location>
        <begin position="363"/>
        <end position="381"/>
    </location>
</feature>
<dbReference type="PANTHER" id="PTHR33908:SF11">
    <property type="entry name" value="MEMBRANE PROTEIN"/>
    <property type="match status" value="1"/>
</dbReference>
<keyword evidence="5 8" id="KW-0812">Transmembrane</keyword>